<dbReference type="AlphaFoldDB" id="G4TRX7"/>
<dbReference type="InterPro" id="IPR045307">
    <property type="entry name" value="ADCK1_dom"/>
</dbReference>
<accession>G4TRX7</accession>
<reference evidence="4 5" key="1">
    <citation type="journal article" date="2011" name="PLoS Pathog.">
        <title>Endophytic Life Strategies Decoded by Genome and Transcriptome Analyses of the Mutualistic Root Symbiont Piriformospora indica.</title>
        <authorList>
            <person name="Zuccaro A."/>
            <person name="Lahrmann U."/>
            <person name="Guldener U."/>
            <person name="Langen G."/>
            <person name="Pfiffi S."/>
            <person name="Biedenkopf D."/>
            <person name="Wong P."/>
            <person name="Samans B."/>
            <person name="Grimm C."/>
            <person name="Basiewicz M."/>
            <person name="Murat C."/>
            <person name="Martin F."/>
            <person name="Kogel K.H."/>
        </authorList>
    </citation>
    <scope>NUCLEOTIDE SEQUENCE [LARGE SCALE GENOMIC DNA]</scope>
    <source>
        <strain evidence="4 5">DSM 11827</strain>
    </source>
</reference>
<protein>
    <submittedName>
        <fullName evidence="4">Related to bacterial aminoglycoside acetyltransferase regulators</fullName>
    </submittedName>
</protein>
<evidence type="ECO:0000256" key="2">
    <source>
        <dbReference type="SAM" id="Phobius"/>
    </source>
</evidence>
<dbReference type="InterPro" id="IPR011009">
    <property type="entry name" value="Kinase-like_dom_sf"/>
</dbReference>
<comment type="similarity">
    <text evidence="1">Belongs to the protein kinase superfamily. ADCK protein kinase family.</text>
</comment>
<name>G4TRX7_SERID</name>
<dbReference type="STRING" id="1109443.G4TRX7"/>
<dbReference type="PANTHER" id="PTHR43173">
    <property type="entry name" value="ABC1 FAMILY PROTEIN"/>
    <property type="match status" value="1"/>
</dbReference>
<evidence type="ECO:0000313" key="4">
    <source>
        <dbReference type="EMBL" id="CCA74070.1"/>
    </source>
</evidence>
<keyword evidence="5" id="KW-1185">Reference proteome</keyword>
<dbReference type="eggNOG" id="KOG1235">
    <property type="taxonomic scope" value="Eukaryota"/>
</dbReference>
<keyword evidence="2" id="KW-1133">Transmembrane helix</keyword>
<dbReference type="InterPro" id="IPR051130">
    <property type="entry name" value="Mito_struct-func_regulator"/>
</dbReference>
<evidence type="ECO:0000256" key="1">
    <source>
        <dbReference type="ARBA" id="ARBA00009670"/>
    </source>
</evidence>
<dbReference type="InParanoid" id="G4TRX7"/>
<dbReference type="SUPFAM" id="SSF56112">
    <property type="entry name" value="Protein kinase-like (PK-like)"/>
    <property type="match status" value="1"/>
</dbReference>
<feature type="domain" description="ABC1 atypical kinase-like" evidence="3">
    <location>
        <begin position="167"/>
        <end position="422"/>
    </location>
</feature>
<dbReference type="GO" id="GO:0016740">
    <property type="term" value="F:transferase activity"/>
    <property type="evidence" value="ECO:0007669"/>
    <property type="project" value="UniProtKB-KW"/>
</dbReference>
<organism evidence="4 5">
    <name type="scientific">Serendipita indica (strain DSM 11827)</name>
    <name type="common">Root endophyte fungus</name>
    <name type="synonym">Piriformospora indica</name>
    <dbReference type="NCBI Taxonomy" id="1109443"/>
    <lineage>
        <taxon>Eukaryota</taxon>
        <taxon>Fungi</taxon>
        <taxon>Dikarya</taxon>
        <taxon>Basidiomycota</taxon>
        <taxon>Agaricomycotina</taxon>
        <taxon>Agaricomycetes</taxon>
        <taxon>Sebacinales</taxon>
        <taxon>Serendipitaceae</taxon>
        <taxon>Serendipita</taxon>
    </lineage>
</organism>
<keyword evidence="4" id="KW-0808">Transferase</keyword>
<proteinExistence type="inferred from homology"/>
<dbReference type="CDD" id="cd13969">
    <property type="entry name" value="ADCK1-like"/>
    <property type="match status" value="1"/>
</dbReference>
<feature type="transmembrane region" description="Helical" evidence="2">
    <location>
        <begin position="581"/>
        <end position="603"/>
    </location>
</feature>
<sequence length="656" mass="74736">MHFVSRLRQEFPAVHLARQLKSTYPSIYRPSAFARYHWTLLGSCRHASSSTAHTLRGDSSKWTRKTIRWSLVTSGLVGLAFAWDYFYGAHTLERNTRTLWNGLMLVLDYKLNYDPNNLDKMNNVHERAAARLLHVCKKNGGLYVKAGQAIGIQVAILPKPYHVLAQLFDSAEPIPLDAVRNVIYSELGMWPEEIFAEFDSVPIGSASIAQVHRAKLHTGDLVAVKVQRPDIRKHAKWDLLAFRTLMRVYERVFDLPLSFASQYISDQIELETHFDHERENTERIRHHVLYDVPKRLRGGVAYVPAVYGAFSTPRLLVSEYIDGAVRMTDVKGLEERLGLDVNEVMKSVCEVFAAQVFRWGFVNADPHPSNVLIRRHPKRPHTHQVVLIDHGLSIPLPPKFRRQYLNLWKSLFTNDTEGLKEVCNQWGIDLGDDGFGMQAMGSAVLLQGWSKSSGPKRRGAKGVKGAQPVLSKEERQKKELEIQRQMKATVKRFLQNYELIPKELIFLGRSMRIIQANNQLSDAQAVGSPVDRIRILARGASDSLYSITLFPPPELRDTSPQRKSFLATYIDANIEWYRFRAAITGLNVAFGSWGVFWGVLWVYKLWVDVKMVLGLKTTQSQKALVGEADEEDPFQQHMIDMAKEMGVEIDENVFMG</sequence>
<comment type="caution">
    <text evidence="4">The sequence shown here is derived from an EMBL/GenBank/DDBJ whole genome shotgun (WGS) entry which is preliminary data.</text>
</comment>
<dbReference type="InterPro" id="IPR004147">
    <property type="entry name" value="ABC1_dom"/>
</dbReference>
<gene>
    <name evidence="4" type="ORF">PIIN_08024</name>
</gene>
<dbReference type="OrthoDB" id="427480at2759"/>
<dbReference type="Proteomes" id="UP000007148">
    <property type="component" value="Unassembled WGS sequence"/>
</dbReference>
<evidence type="ECO:0000313" key="5">
    <source>
        <dbReference type="Proteomes" id="UP000007148"/>
    </source>
</evidence>
<dbReference type="HOGENOM" id="CLU_006533_2_4_1"/>
<dbReference type="Pfam" id="PF03109">
    <property type="entry name" value="ABC1"/>
    <property type="match status" value="1"/>
</dbReference>
<keyword evidence="2" id="KW-0812">Transmembrane</keyword>
<evidence type="ECO:0000259" key="3">
    <source>
        <dbReference type="Pfam" id="PF03109"/>
    </source>
</evidence>
<dbReference type="EMBL" id="CAFZ01000277">
    <property type="protein sequence ID" value="CCA74070.1"/>
    <property type="molecule type" value="Genomic_DNA"/>
</dbReference>
<dbReference type="OMA" id="LTSEWIH"/>
<keyword evidence="2" id="KW-0472">Membrane</keyword>
<dbReference type="PANTHER" id="PTHR43173:SF37">
    <property type="entry name" value="ABC1 FAMILY PROTEIN C10F6.14C"/>
    <property type="match status" value="1"/>
</dbReference>